<evidence type="ECO:0008006" key="7">
    <source>
        <dbReference type="Google" id="ProtNLM"/>
    </source>
</evidence>
<name>A0A1E1VYK4_PECGO</name>
<sequence>MAVVERDIHYRITKEIEKYPLLYNYNLPEYSNKMLNQKAWDEIAMTLNRTVHDCKEKWRNIRSSFIRSQKSQKATSGYEWKHNVWKPKKRYYLADDLAFILPYLKPQLGLGPDTEYAPGSEDDVSQELEEANESTQAKNEAGDTSDDENDEVYDANVEGPTPRIFAEPIAASHHSNRARKRLITEVDKTYIECMTDKQSRNETAETTATHPMQYFFLSLLGEFDTMTESQMRQFKIRVLQTIDEIKANRGPVVSSPIRVSNSPEPSQSSAIKSEK</sequence>
<feature type="domain" description="MADF" evidence="3">
    <location>
        <begin position="11"/>
        <end position="105"/>
    </location>
</feature>
<proteinExistence type="predicted"/>
<evidence type="ECO:0000259" key="4">
    <source>
        <dbReference type="PROSITE" id="PS51031"/>
    </source>
</evidence>
<protein>
    <recommendedName>
        <fullName evidence="7">MADF domain-containing protein</fullName>
    </recommendedName>
</protein>
<dbReference type="OrthoDB" id="6147983at2759"/>
<dbReference type="InterPro" id="IPR004210">
    <property type="entry name" value="BESS_motif"/>
</dbReference>
<dbReference type="PROSITE" id="PS51031">
    <property type="entry name" value="BESS"/>
    <property type="match status" value="1"/>
</dbReference>
<dbReference type="PROSITE" id="PS51029">
    <property type="entry name" value="MADF"/>
    <property type="match status" value="1"/>
</dbReference>
<keyword evidence="1" id="KW-0539">Nucleus</keyword>
<dbReference type="AlphaFoldDB" id="A0A1E1VYK4"/>
<feature type="domain" description="BESS" evidence="4">
    <location>
        <begin position="209"/>
        <end position="248"/>
    </location>
</feature>
<dbReference type="EMBL" id="GDQN01011254">
    <property type="protein sequence ID" value="JAT79800.1"/>
    <property type="molecule type" value="Transcribed_RNA"/>
</dbReference>
<dbReference type="PANTHER" id="PTHR12243:SF60">
    <property type="entry name" value="SI:CH211-15D5.12-RELATED"/>
    <property type="match status" value="1"/>
</dbReference>
<feature type="compositionally biased region" description="Acidic residues" evidence="2">
    <location>
        <begin position="120"/>
        <end position="132"/>
    </location>
</feature>
<evidence type="ECO:0000259" key="3">
    <source>
        <dbReference type="PROSITE" id="PS51029"/>
    </source>
</evidence>
<dbReference type="InterPro" id="IPR006578">
    <property type="entry name" value="MADF-dom"/>
</dbReference>
<evidence type="ECO:0000256" key="1">
    <source>
        <dbReference type="PROSITE-ProRule" id="PRU00371"/>
    </source>
</evidence>
<organism evidence="5">
    <name type="scientific">Pectinophora gossypiella</name>
    <name type="common">Cotton pink bollworm</name>
    <name type="synonym">Depressaria gossypiella</name>
    <dbReference type="NCBI Taxonomy" id="13191"/>
    <lineage>
        <taxon>Eukaryota</taxon>
        <taxon>Metazoa</taxon>
        <taxon>Ecdysozoa</taxon>
        <taxon>Arthropoda</taxon>
        <taxon>Hexapoda</taxon>
        <taxon>Insecta</taxon>
        <taxon>Pterygota</taxon>
        <taxon>Neoptera</taxon>
        <taxon>Endopterygota</taxon>
        <taxon>Lepidoptera</taxon>
        <taxon>Glossata</taxon>
        <taxon>Ditrysia</taxon>
        <taxon>Gelechioidea</taxon>
        <taxon>Gelechiidae</taxon>
        <taxon>Apatetrinae</taxon>
        <taxon>Pectinophora</taxon>
    </lineage>
</organism>
<dbReference type="GO" id="GO:0005634">
    <property type="term" value="C:nucleus"/>
    <property type="evidence" value="ECO:0007669"/>
    <property type="project" value="UniProtKB-SubCell"/>
</dbReference>
<evidence type="ECO:0000256" key="2">
    <source>
        <dbReference type="SAM" id="MobiDB-lite"/>
    </source>
</evidence>
<dbReference type="PANTHER" id="PTHR12243">
    <property type="entry name" value="MADF DOMAIN TRANSCRIPTION FACTOR"/>
    <property type="match status" value="1"/>
</dbReference>
<reference evidence="5" key="1">
    <citation type="submission" date="2015-09" db="EMBL/GenBank/DDBJ databases">
        <title>De novo assembly of Pectinophora gossypiella (Pink Bollworm) gut transcriptome.</title>
        <authorList>
            <person name="Tassone E.E."/>
        </authorList>
    </citation>
    <scope>NUCLEOTIDE SEQUENCE</scope>
</reference>
<accession>A0A1E1VYK4</accession>
<dbReference type="InterPro" id="IPR039353">
    <property type="entry name" value="TF_Adf1"/>
</dbReference>
<feature type="region of interest" description="Disordered" evidence="2">
    <location>
        <begin position="112"/>
        <end position="158"/>
    </location>
</feature>
<dbReference type="Pfam" id="PF10545">
    <property type="entry name" value="MADF_DNA_bdg"/>
    <property type="match status" value="1"/>
</dbReference>
<feature type="compositionally biased region" description="Polar residues" evidence="2">
    <location>
        <begin position="257"/>
        <end position="275"/>
    </location>
</feature>
<dbReference type="GO" id="GO:0003677">
    <property type="term" value="F:DNA binding"/>
    <property type="evidence" value="ECO:0007669"/>
    <property type="project" value="InterPro"/>
</dbReference>
<feature type="compositionally biased region" description="Acidic residues" evidence="2">
    <location>
        <begin position="143"/>
        <end position="153"/>
    </location>
</feature>
<feature type="region of interest" description="Disordered" evidence="2">
    <location>
        <begin position="252"/>
        <end position="275"/>
    </location>
</feature>
<dbReference type="GO" id="GO:0005667">
    <property type="term" value="C:transcription regulator complex"/>
    <property type="evidence" value="ECO:0007669"/>
    <property type="project" value="TreeGrafter"/>
</dbReference>
<dbReference type="SMART" id="SM00595">
    <property type="entry name" value="MADF"/>
    <property type="match status" value="1"/>
</dbReference>
<evidence type="ECO:0000313" key="6">
    <source>
        <dbReference type="EMBL" id="JAT90006.1"/>
    </source>
</evidence>
<comment type="subcellular location">
    <subcellularLocation>
        <location evidence="1">Nucleus</location>
    </subcellularLocation>
</comment>
<dbReference type="EMBL" id="GDQN01001048">
    <property type="protein sequence ID" value="JAT90006.1"/>
    <property type="molecule type" value="Transcribed_RNA"/>
</dbReference>
<gene>
    <name evidence="6" type="ORF">g.3158</name>
    <name evidence="5" type="ORF">g.3159</name>
</gene>
<dbReference type="GO" id="GO:0006357">
    <property type="term" value="P:regulation of transcription by RNA polymerase II"/>
    <property type="evidence" value="ECO:0007669"/>
    <property type="project" value="TreeGrafter"/>
</dbReference>
<evidence type="ECO:0000313" key="5">
    <source>
        <dbReference type="EMBL" id="JAT79800.1"/>
    </source>
</evidence>